<name>A0A0G2T2X0_9ROSI</name>
<keyword evidence="2" id="KW-0804">Transcription</keyword>
<sequence length="314" mass="35633">MENNYNENRDNRLPQWQFLEYREIEKDFVYGKFSIAPLKKGEAQFFFSTLRKSLYNAIECASFTHAKFIDSTHELRNIVGVQESISEILFHFNQIKLKSNLDGLQGPLYAIIDLQGPRNVTALDIQLPPGISILDTSQKIATVTEPVRFVVELMIETNSSDSLQTRREMEFPPEDGYAIDAVFTPIRNVSSSIHLYDFENENGTDQREMLVLEIFTDGRVGPYEALVKASKKVLSLFLCFLSVEQDYETNQKINKINPVIFSSDIPLDSSEGEDFSDIPLDSSEGEDFSDIPLDSSEGEDFSDIPLDSSEGEDF</sequence>
<keyword evidence="1" id="KW-0240">DNA-directed RNA polymerase</keyword>
<dbReference type="Gene3D" id="2.170.120.12">
    <property type="entry name" value="DNA-directed RNA polymerase, insert domain"/>
    <property type="match status" value="1"/>
</dbReference>
<keyword evidence="5" id="KW-0934">Plastid</keyword>
<feature type="region of interest" description="Disordered" evidence="3">
    <location>
        <begin position="270"/>
        <end position="314"/>
    </location>
</feature>
<reference evidence="5" key="1">
    <citation type="submission" date="2014-05" db="EMBL/GenBank/DDBJ databases">
        <title>Coevolution between plastid and nuclear genomes in Geraniaceae.</title>
        <authorList>
            <person name="Zhang J."/>
            <person name="Ruhlman T.A."/>
            <person name="Sabir J."/>
            <person name="Blazier J.C."/>
            <person name="Jansen R.K."/>
        </authorList>
    </citation>
    <scope>NUCLEOTIDE SEQUENCE</scope>
</reference>
<dbReference type="InterPro" id="IPR036603">
    <property type="entry name" value="RBP11-like"/>
</dbReference>
<dbReference type="InterPro" id="IPR036643">
    <property type="entry name" value="RNApol_insert_sf"/>
</dbReference>
<dbReference type="SUPFAM" id="SSF55257">
    <property type="entry name" value="RBP11-like subunits of RNA polymerase"/>
    <property type="match status" value="1"/>
</dbReference>
<dbReference type="SUPFAM" id="SSF56553">
    <property type="entry name" value="Insert subdomain of RNA polymerase alpha subunit"/>
    <property type="match status" value="1"/>
</dbReference>
<protein>
    <submittedName>
        <fullName evidence="5">RNA polymerase alpha subunit</fullName>
    </submittedName>
</protein>
<dbReference type="GO" id="GO:0046983">
    <property type="term" value="F:protein dimerization activity"/>
    <property type="evidence" value="ECO:0007669"/>
    <property type="project" value="InterPro"/>
</dbReference>
<dbReference type="GO" id="GO:0000428">
    <property type="term" value="C:DNA-directed RNA polymerase complex"/>
    <property type="evidence" value="ECO:0007669"/>
    <property type="project" value="UniProtKB-KW"/>
</dbReference>
<dbReference type="Gene3D" id="3.30.1360.10">
    <property type="entry name" value="RNA polymerase, RBP11-like subunit"/>
    <property type="match status" value="1"/>
</dbReference>
<dbReference type="GO" id="GO:0006351">
    <property type="term" value="P:DNA-templated transcription"/>
    <property type="evidence" value="ECO:0007669"/>
    <property type="project" value="InterPro"/>
</dbReference>
<evidence type="ECO:0000256" key="2">
    <source>
        <dbReference type="ARBA" id="ARBA00023163"/>
    </source>
</evidence>
<dbReference type="GO" id="GO:0003899">
    <property type="term" value="F:DNA-directed RNA polymerase activity"/>
    <property type="evidence" value="ECO:0007669"/>
    <property type="project" value="InterPro"/>
</dbReference>
<geneLocation type="plastid" evidence="5"/>
<gene>
    <name evidence="5" type="primary">rpoA</name>
</gene>
<evidence type="ECO:0000313" key="5">
    <source>
        <dbReference type="EMBL" id="AKF43076.1"/>
    </source>
</evidence>
<feature type="domain" description="DNA-directed RNA polymerase RpoA/D/Rpb3-type" evidence="4">
    <location>
        <begin position="30"/>
        <end position="243"/>
    </location>
</feature>
<organism evidence="5">
    <name type="scientific">Pelargonium cotyledonis</name>
    <dbReference type="NCBI Taxonomy" id="28968"/>
    <lineage>
        <taxon>Eukaryota</taxon>
        <taxon>Viridiplantae</taxon>
        <taxon>Streptophyta</taxon>
        <taxon>Embryophyta</taxon>
        <taxon>Tracheophyta</taxon>
        <taxon>Spermatophyta</taxon>
        <taxon>Magnoliopsida</taxon>
        <taxon>eudicotyledons</taxon>
        <taxon>Gunneridae</taxon>
        <taxon>Pentapetalae</taxon>
        <taxon>rosids</taxon>
        <taxon>malvids</taxon>
        <taxon>Geraniales</taxon>
        <taxon>Geraniaceae</taxon>
        <taxon>Pelargonium</taxon>
    </lineage>
</organism>
<dbReference type="InterPro" id="IPR011263">
    <property type="entry name" value="DNA-dir_RNA_pol_RpoA/D/Rpb3"/>
</dbReference>
<evidence type="ECO:0000259" key="4">
    <source>
        <dbReference type="SMART" id="SM00662"/>
    </source>
</evidence>
<dbReference type="InterPro" id="IPR011262">
    <property type="entry name" value="DNA-dir_RNA_pol_insert"/>
</dbReference>
<accession>A0A0G2T2X0</accession>
<dbReference type="EMBL" id="KJ916552">
    <property type="protein sequence ID" value="AKF43076.1"/>
    <property type="molecule type" value="Genomic_DNA"/>
</dbReference>
<proteinExistence type="predicted"/>
<evidence type="ECO:0000256" key="3">
    <source>
        <dbReference type="SAM" id="MobiDB-lite"/>
    </source>
</evidence>
<evidence type="ECO:0000256" key="1">
    <source>
        <dbReference type="ARBA" id="ARBA00022478"/>
    </source>
</evidence>
<dbReference type="SMART" id="SM00662">
    <property type="entry name" value="RPOLD"/>
    <property type="match status" value="1"/>
</dbReference>
<dbReference type="Pfam" id="PF01000">
    <property type="entry name" value="RNA_pol_A_bac"/>
    <property type="match status" value="1"/>
</dbReference>
<dbReference type="AlphaFoldDB" id="A0A0G2T2X0"/>